<dbReference type="Proteomes" id="UP000557872">
    <property type="component" value="Unassembled WGS sequence"/>
</dbReference>
<reference evidence="1 2" key="1">
    <citation type="submission" date="2020-07" db="EMBL/GenBank/DDBJ databases">
        <title>Roseicoccus Jingziensis gen. nov., sp. nov., isolated from coastal seawater.</title>
        <authorList>
            <person name="Feng X."/>
        </authorList>
    </citation>
    <scope>NUCLEOTIDE SEQUENCE [LARGE SCALE GENOMIC DNA]</scope>
    <source>
        <strain evidence="1 2">N1E253</strain>
    </source>
</reference>
<gene>
    <name evidence="1" type="ORF">HW115_15275</name>
</gene>
<protein>
    <recommendedName>
        <fullName evidence="3">Tetratricopeptide repeat protein</fullName>
    </recommendedName>
</protein>
<dbReference type="EMBL" id="JACBAZ010000007">
    <property type="protein sequence ID" value="NWK56983.1"/>
    <property type="molecule type" value="Genomic_DNA"/>
</dbReference>
<dbReference type="InterPro" id="IPR011990">
    <property type="entry name" value="TPR-like_helical_dom_sf"/>
</dbReference>
<comment type="caution">
    <text evidence="1">The sequence shown here is derived from an EMBL/GenBank/DDBJ whole genome shotgun (WGS) entry which is preliminary data.</text>
</comment>
<name>A0A851GHH8_9BACT</name>
<evidence type="ECO:0008006" key="3">
    <source>
        <dbReference type="Google" id="ProtNLM"/>
    </source>
</evidence>
<proteinExistence type="predicted"/>
<dbReference type="RefSeq" id="WP_178933817.1">
    <property type="nucleotide sequence ID" value="NZ_JACBAZ010000007.1"/>
</dbReference>
<keyword evidence="2" id="KW-1185">Reference proteome</keyword>
<evidence type="ECO:0000313" key="1">
    <source>
        <dbReference type="EMBL" id="NWK56983.1"/>
    </source>
</evidence>
<evidence type="ECO:0000313" key="2">
    <source>
        <dbReference type="Proteomes" id="UP000557872"/>
    </source>
</evidence>
<organism evidence="1 2">
    <name type="scientific">Oceaniferula marina</name>
    <dbReference type="NCBI Taxonomy" id="2748318"/>
    <lineage>
        <taxon>Bacteria</taxon>
        <taxon>Pseudomonadati</taxon>
        <taxon>Verrucomicrobiota</taxon>
        <taxon>Verrucomicrobiia</taxon>
        <taxon>Verrucomicrobiales</taxon>
        <taxon>Verrucomicrobiaceae</taxon>
        <taxon>Oceaniferula</taxon>
    </lineage>
</organism>
<accession>A0A851GHH8</accession>
<sequence>MRPFLQSLVILAVLLAFGAAKLSFEDKLHSDMVEERLLQPPLKGDTSLQLGQTSAAVALGGLRSLVAAVWNLRAYNDFENRDWIKLEQSYGIITTLQPGTTSYWKTGAWHLHTNAAIDYQEKESLSSFRRSALHKQYIDKGAALLEEGIRQNPDNWRLQQELAWLWSSEYKLPDYERALKHYHGALNCESLPDYKRPLFERLGFYTMTRIPDLYPEALKEGVRLFKTYPQSRTISLVNGIFILQNALDTPEEQRIPDSELYPNPATQLHWLKIHWRRTGQDLPMHGVAAKIDALQRELDTP</sequence>
<dbReference type="AlphaFoldDB" id="A0A851GHH8"/>
<dbReference type="Gene3D" id="1.25.40.10">
    <property type="entry name" value="Tetratricopeptide repeat domain"/>
    <property type="match status" value="1"/>
</dbReference>